<evidence type="ECO:0000313" key="4">
    <source>
        <dbReference type="Proteomes" id="UP000515908"/>
    </source>
</evidence>
<sequence length="376" mass="43865">MLPVTPFEFLSLKHIKRFHIPNILSTINRHDNNEIDLSHLSCFFKLKIVSNEEEVTIYESDVSSGVVDPSFDLRDTQNTNFHKIIEHEAVSFFIFELYLQTVHSTDFLAQRVLIHCKRAFFMGDSFLDADITVRQALQKKRNHTNNNSDTNIFFLLAETSEGVFLLRHAEETDEKKSGEEDKTELESNNHHHLAWSRSPAGVATVVETPSEQKKQNTENRNNTDVTLSQLKLWTEAARWWEGVHRLLSAKKTETARKIDEQLKLNAKKNSNNNNMEDVKNLLLQEKKEALRRENERLGEIQRKIIKAEALLASLEGVLQYENENHPKDLREEEELAEISTQVLNYDHKRSSLLKEYDYYTNSNNNRFQFFLSNTLF</sequence>
<keyword evidence="4" id="KW-1185">Reference proteome</keyword>
<name>A0A7G2CRJ8_9TRYP</name>
<dbReference type="Proteomes" id="UP000515908">
    <property type="component" value="Chromosome 26"/>
</dbReference>
<dbReference type="VEuPathDB" id="TriTrypDB:ADEAN_000997000"/>
<proteinExistence type="predicted"/>
<dbReference type="AlphaFoldDB" id="A0A7G2CRJ8"/>
<feature type="region of interest" description="Disordered" evidence="2">
    <location>
        <begin position="171"/>
        <end position="198"/>
    </location>
</feature>
<evidence type="ECO:0000256" key="1">
    <source>
        <dbReference type="SAM" id="Coils"/>
    </source>
</evidence>
<gene>
    <name evidence="3" type="ORF">ADEAN_000997000</name>
</gene>
<accession>A0A7G2CRJ8</accession>
<reference evidence="3 4" key="1">
    <citation type="submission" date="2020-08" db="EMBL/GenBank/DDBJ databases">
        <authorList>
            <person name="Newling K."/>
            <person name="Davey J."/>
            <person name="Forrester S."/>
        </authorList>
    </citation>
    <scope>NUCLEOTIDE SEQUENCE [LARGE SCALE GENOMIC DNA]</scope>
    <source>
        <strain evidence="4">Crithidia deanei Carvalho (ATCC PRA-265)</strain>
    </source>
</reference>
<feature type="compositionally biased region" description="Basic and acidic residues" evidence="2">
    <location>
        <begin position="171"/>
        <end position="189"/>
    </location>
</feature>
<evidence type="ECO:0000256" key="2">
    <source>
        <dbReference type="SAM" id="MobiDB-lite"/>
    </source>
</evidence>
<keyword evidence="1" id="KW-0175">Coiled coil</keyword>
<feature type="coiled-coil region" evidence="1">
    <location>
        <begin position="272"/>
        <end position="310"/>
    </location>
</feature>
<dbReference type="EMBL" id="LR877170">
    <property type="protein sequence ID" value="CAD2222426.1"/>
    <property type="molecule type" value="Genomic_DNA"/>
</dbReference>
<evidence type="ECO:0000313" key="3">
    <source>
        <dbReference type="EMBL" id="CAD2222426.1"/>
    </source>
</evidence>
<protein>
    <submittedName>
        <fullName evidence="3">Uncharacterized protein</fullName>
    </submittedName>
</protein>
<organism evidence="3 4">
    <name type="scientific">Angomonas deanei</name>
    <dbReference type="NCBI Taxonomy" id="59799"/>
    <lineage>
        <taxon>Eukaryota</taxon>
        <taxon>Discoba</taxon>
        <taxon>Euglenozoa</taxon>
        <taxon>Kinetoplastea</taxon>
        <taxon>Metakinetoplastina</taxon>
        <taxon>Trypanosomatida</taxon>
        <taxon>Trypanosomatidae</taxon>
        <taxon>Strigomonadinae</taxon>
        <taxon>Angomonas</taxon>
    </lineage>
</organism>